<feature type="signal peptide" evidence="1">
    <location>
        <begin position="1"/>
        <end position="23"/>
    </location>
</feature>
<keyword evidence="1" id="KW-0732">Signal</keyword>
<organism evidence="2 3">
    <name type="scientific">Tieghemiomyces parasiticus</name>
    <dbReference type="NCBI Taxonomy" id="78921"/>
    <lineage>
        <taxon>Eukaryota</taxon>
        <taxon>Fungi</taxon>
        <taxon>Fungi incertae sedis</taxon>
        <taxon>Zoopagomycota</taxon>
        <taxon>Kickxellomycotina</taxon>
        <taxon>Dimargaritomycetes</taxon>
        <taxon>Dimargaritales</taxon>
        <taxon>Dimargaritaceae</taxon>
        <taxon>Tieghemiomyces</taxon>
    </lineage>
</organism>
<proteinExistence type="predicted"/>
<sequence length="89" mass="9557">MQFHLLVAACAAIIALSATEVTAAPAHKVQAMQRRGIFDSDYVKGQKQWRKNQEAANKGYATSNMANGLTQGFVSISNAIASKISGKHH</sequence>
<gene>
    <name evidence="2" type="ORF">IWQ60_008294</name>
</gene>
<dbReference type="Proteomes" id="UP001150569">
    <property type="component" value="Unassembled WGS sequence"/>
</dbReference>
<keyword evidence="3" id="KW-1185">Reference proteome</keyword>
<protein>
    <submittedName>
        <fullName evidence="2">Uncharacterized protein</fullName>
    </submittedName>
</protein>
<feature type="chain" id="PRO_5040938919" evidence="1">
    <location>
        <begin position="24"/>
        <end position="89"/>
    </location>
</feature>
<evidence type="ECO:0000256" key="1">
    <source>
        <dbReference type="SAM" id="SignalP"/>
    </source>
</evidence>
<evidence type="ECO:0000313" key="2">
    <source>
        <dbReference type="EMBL" id="KAJ1915881.1"/>
    </source>
</evidence>
<accession>A0A9W8DRZ6</accession>
<dbReference type="AlphaFoldDB" id="A0A9W8DRZ6"/>
<comment type="caution">
    <text evidence="2">The sequence shown here is derived from an EMBL/GenBank/DDBJ whole genome shotgun (WGS) entry which is preliminary data.</text>
</comment>
<dbReference type="EMBL" id="JANBPT010000609">
    <property type="protein sequence ID" value="KAJ1915881.1"/>
    <property type="molecule type" value="Genomic_DNA"/>
</dbReference>
<evidence type="ECO:0000313" key="3">
    <source>
        <dbReference type="Proteomes" id="UP001150569"/>
    </source>
</evidence>
<reference evidence="2" key="1">
    <citation type="submission" date="2022-07" db="EMBL/GenBank/DDBJ databases">
        <title>Phylogenomic reconstructions and comparative analyses of Kickxellomycotina fungi.</title>
        <authorList>
            <person name="Reynolds N.K."/>
            <person name="Stajich J.E."/>
            <person name="Barry K."/>
            <person name="Grigoriev I.V."/>
            <person name="Crous P."/>
            <person name="Smith M.E."/>
        </authorList>
    </citation>
    <scope>NUCLEOTIDE SEQUENCE</scope>
    <source>
        <strain evidence="2">RSA 861</strain>
    </source>
</reference>
<name>A0A9W8DRZ6_9FUNG</name>